<evidence type="ECO:0000313" key="2">
    <source>
        <dbReference type="EMBL" id="KAF5820660.1"/>
    </source>
</evidence>
<feature type="compositionally biased region" description="Polar residues" evidence="1">
    <location>
        <begin position="125"/>
        <end position="136"/>
    </location>
</feature>
<dbReference type="InterPro" id="IPR035979">
    <property type="entry name" value="RBD_domain_sf"/>
</dbReference>
<dbReference type="EMBL" id="MNCJ02000316">
    <property type="protein sequence ID" value="KAF5820660.1"/>
    <property type="molecule type" value="Genomic_DNA"/>
</dbReference>
<dbReference type="InterPro" id="IPR012677">
    <property type="entry name" value="Nucleotide-bd_a/b_plait_sf"/>
</dbReference>
<dbReference type="InParanoid" id="A0A251VLT1"/>
<dbReference type="Proteomes" id="UP000215914">
    <property type="component" value="Chromosome 1"/>
</dbReference>
<dbReference type="Gramene" id="mRNA:HanXRQr2_Chr01g0004681">
    <property type="protein sequence ID" value="mRNA:HanXRQr2_Chr01g0004681"/>
    <property type="gene ID" value="HanXRQr2_Chr01g0004681"/>
</dbReference>
<accession>A0A251VLT1</accession>
<feature type="region of interest" description="Disordered" evidence="1">
    <location>
        <begin position="80"/>
        <end position="136"/>
    </location>
</feature>
<evidence type="ECO:0000313" key="3">
    <source>
        <dbReference type="EMBL" id="OTG36394.1"/>
    </source>
</evidence>
<dbReference type="STRING" id="4232.A0A251VLT1"/>
<name>A0A251VLT1_HELAN</name>
<evidence type="ECO:0000313" key="4">
    <source>
        <dbReference type="Proteomes" id="UP000215914"/>
    </source>
</evidence>
<dbReference type="Gene3D" id="3.30.70.330">
    <property type="match status" value="1"/>
</dbReference>
<reference evidence="3" key="2">
    <citation type="submission" date="2017-02" db="EMBL/GenBank/DDBJ databases">
        <title>Sunflower complete genome.</title>
        <authorList>
            <person name="Langlade N."/>
            <person name="Munos S."/>
        </authorList>
    </citation>
    <scope>NUCLEOTIDE SEQUENCE [LARGE SCALE GENOMIC DNA]</scope>
    <source>
        <tissue evidence="3">Leaves</tissue>
    </source>
</reference>
<gene>
    <name evidence="3" type="ORF">HannXRQ_Chr01g0007141</name>
    <name evidence="2" type="ORF">HanXRQr2_Chr01g0004681</name>
</gene>
<keyword evidence="4" id="KW-1185">Reference proteome</keyword>
<protein>
    <submittedName>
        <fullName evidence="2">Nucleotide-binding alpha-beta plait domain superfamily, RNA-binding domain superfamily</fullName>
    </submittedName>
    <submittedName>
        <fullName evidence="3">Putative nucleotide-binding alpha-beta plait domain, Flowering time control protein FCA</fullName>
    </submittedName>
</protein>
<sequence length="136" mass="14678">MVGILESTMGLWSDCSDASFGYPGCLSLSRTLSIGLDLDNHVARCGFVKYSNRDVAMAAINAFNGIYTMRGCEQPLIVQFDDPKRPRPRPGEPRGSPALGGPGFGPRIPSPGIRPPNHGEAMQAPVNQNAWHPMNQ</sequence>
<dbReference type="EMBL" id="CM007890">
    <property type="protein sequence ID" value="OTG36394.1"/>
    <property type="molecule type" value="Genomic_DNA"/>
</dbReference>
<proteinExistence type="predicted"/>
<reference evidence="2 4" key="1">
    <citation type="journal article" date="2017" name="Nature">
        <title>The sunflower genome provides insights into oil metabolism, flowering and Asterid evolution.</title>
        <authorList>
            <person name="Badouin H."/>
            <person name="Gouzy J."/>
            <person name="Grassa C.J."/>
            <person name="Murat F."/>
            <person name="Staton S.E."/>
            <person name="Cottret L."/>
            <person name="Lelandais-Briere C."/>
            <person name="Owens G.L."/>
            <person name="Carrere S."/>
            <person name="Mayjonade B."/>
            <person name="Legrand L."/>
            <person name="Gill N."/>
            <person name="Kane N.C."/>
            <person name="Bowers J.E."/>
            <person name="Hubner S."/>
            <person name="Bellec A."/>
            <person name="Berard A."/>
            <person name="Berges H."/>
            <person name="Blanchet N."/>
            <person name="Boniface M.C."/>
            <person name="Brunel D."/>
            <person name="Catrice O."/>
            <person name="Chaidir N."/>
            <person name="Claudel C."/>
            <person name="Donnadieu C."/>
            <person name="Faraut T."/>
            <person name="Fievet G."/>
            <person name="Helmstetter N."/>
            <person name="King M."/>
            <person name="Knapp S.J."/>
            <person name="Lai Z."/>
            <person name="Le Paslier M.C."/>
            <person name="Lippi Y."/>
            <person name="Lorenzon L."/>
            <person name="Mandel J.R."/>
            <person name="Marage G."/>
            <person name="Marchand G."/>
            <person name="Marquand E."/>
            <person name="Bret-Mestries E."/>
            <person name="Morien E."/>
            <person name="Nambeesan S."/>
            <person name="Nguyen T."/>
            <person name="Pegot-Espagnet P."/>
            <person name="Pouilly N."/>
            <person name="Raftis F."/>
            <person name="Sallet E."/>
            <person name="Schiex T."/>
            <person name="Thomas J."/>
            <person name="Vandecasteele C."/>
            <person name="Vares D."/>
            <person name="Vear F."/>
            <person name="Vautrin S."/>
            <person name="Crespi M."/>
            <person name="Mangin B."/>
            <person name="Burke J.M."/>
            <person name="Salse J."/>
            <person name="Munos S."/>
            <person name="Vincourt P."/>
            <person name="Rieseberg L.H."/>
            <person name="Langlade N.B."/>
        </authorList>
    </citation>
    <scope>NUCLEOTIDE SEQUENCE [LARGE SCALE GENOMIC DNA]</scope>
    <source>
        <strain evidence="4">cv. SF193</strain>
        <tissue evidence="2">Leaves</tissue>
    </source>
</reference>
<evidence type="ECO:0000256" key="1">
    <source>
        <dbReference type="SAM" id="MobiDB-lite"/>
    </source>
</evidence>
<feature type="compositionally biased region" description="Basic and acidic residues" evidence="1">
    <location>
        <begin position="81"/>
        <end position="92"/>
    </location>
</feature>
<organism evidence="3 4">
    <name type="scientific">Helianthus annuus</name>
    <name type="common">Common sunflower</name>
    <dbReference type="NCBI Taxonomy" id="4232"/>
    <lineage>
        <taxon>Eukaryota</taxon>
        <taxon>Viridiplantae</taxon>
        <taxon>Streptophyta</taxon>
        <taxon>Embryophyta</taxon>
        <taxon>Tracheophyta</taxon>
        <taxon>Spermatophyta</taxon>
        <taxon>Magnoliopsida</taxon>
        <taxon>eudicotyledons</taxon>
        <taxon>Gunneridae</taxon>
        <taxon>Pentapetalae</taxon>
        <taxon>asterids</taxon>
        <taxon>campanulids</taxon>
        <taxon>Asterales</taxon>
        <taxon>Asteraceae</taxon>
        <taxon>Asteroideae</taxon>
        <taxon>Heliantheae alliance</taxon>
        <taxon>Heliantheae</taxon>
        <taxon>Helianthus</taxon>
    </lineage>
</organism>
<dbReference type="SUPFAM" id="SSF54928">
    <property type="entry name" value="RNA-binding domain, RBD"/>
    <property type="match status" value="1"/>
</dbReference>
<dbReference type="AlphaFoldDB" id="A0A251VLT1"/>
<dbReference type="GO" id="GO:0003676">
    <property type="term" value="F:nucleic acid binding"/>
    <property type="evidence" value="ECO:0007669"/>
    <property type="project" value="InterPro"/>
</dbReference>
<reference evidence="2" key="3">
    <citation type="submission" date="2020-06" db="EMBL/GenBank/DDBJ databases">
        <title>Helianthus annuus Genome sequencing and assembly Release 2.</title>
        <authorList>
            <person name="Gouzy J."/>
            <person name="Langlade N."/>
            <person name="Munos S."/>
        </authorList>
    </citation>
    <scope>NUCLEOTIDE SEQUENCE</scope>
    <source>
        <tissue evidence="2">Leaves</tissue>
    </source>
</reference>